<keyword evidence="2" id="KW-1185">Reference proteome</keyword>
<dbReference type="RefSeq" id="WP_121194980.1">
    <property type="nucleotide sequence ID" value="NZ_RBWV01000016.1"/>
</dbReference>
<accession>A0A420XKR8</accession>
<organism evidence="1 2">
    <name type="scientific">Motilibacter peucedani</name>
    <dbReference type="NCBI Taxonomy" id="598650"/>
    <lineage>
        <taxon>Bacteria</taxon>
        <taxon>Bacillati</taxon>
        <taxon>Actinomycetota</taxon>
        <taxon>Actinomycetes</taxon>
        <taxon>Motilibacterales</taxon>
        <taxon>Motilibacteraceae</taxon>
        <taxon>Motilibacter</taxon>
    </lineage>
</organism>
<dbReference type="InParanoid" id="A0A420XKR8"/>
<comment type="caution">
    <text evidence="1">The sequence shown here is derived from an EMBL/GenBank/DDBJ whole genome shotgun (WGS) entry which is preliminary data.</text>
</comment>
<reference evidence="1 2" key="1">
    <citation type="submission" date="2018-10" db="EMBL/GenBank/DDBJ databases">
        <title>Genomic Encyclopedia of Archaeal and Bacterial Type Strains, Phase II (KMG-II): from individual species to whole genera.</title>
        <authorList>
            <person name="Goeker M."/>
        </authorList>
    </citation>
    <scope>NUCLEOTIDE SEQUENCE [LARGE SCALE GENOMIC DNA]</scope>
    <source>
        <strain evidence="1 2">RP-AC37</strain>
    </source>
</reference>
<gene>
    <name evidence="1" type="ORF">CLV35_3755</name>
</gene>
<dbReference type="Pfam" id="PF05960">
    <property type="entry name" value="DUF885"/>
    <property type="match status" value="1"/>
</dbReference>
<dbReference type="EMBL" id="RBWV01000016">
    <property type="protein sequence ID" value="RKS68623.1"/>
    <property type="molecule type" value="Genomic_DNA"/>
</dbReference>
<name>A0A420XKR8_9ACTN</name>
<dbReference type="AlphaFoldDB" id="A0A420XKR8"/>
<dbReference type="PANTHER" id="PTHR33361">
    <property type="entry name" value="GLR0591 PROTEIN"/>
    <property type="match status" value="1"/>
</dbReference>
<proteinExistence type="predicted"/>
<dbReference type="InterPro" id="IPR010281">
    <property type="entry name" value="DUF885"/>
</dbReference>
<dbReference type="PANTHER" id="PTHR33361:SF15">
    <property type="entry name" value="DUF885 FAMILY LIPOPROTEIN"/>
    <property type="match status" value="1"/>
</dbReference>
<sequence length="541" mass="57683">MTGFAAAATAAVDALLAASPESATSAGDHRFDHLLPDRSPEGLASTAAALHGARDAVAAVEPAGLEPEDAVDREVLLNGLDSALFRLEQLRPHEWNPLEANPGGALYSLVARDFAPEEERLRSAAARLAAVPGALDQARTSLGPAPRVHLETAVGQFTGTRALVARELAQVTGSEAALSALDEHVDWLRARLAATDGSADADPRLGPERFAAALALSLDLDDGTGPDDVLAAAEANLARVEEEIAEVAGRLGGTGARAVRDVLDRLAAQGEVGDATVVALCRDALEQTTEWVRTAQLLTVLDDPVEVIVMPEVHRGVAVAYCDPPGPLEQRALPTWFAVSPTPADWPAERVRSFYREYNAHMLHDLAVHEASPGHVQQLAHSRRFAGSTPARAVLWSGAFAEGWAVYAEQLMVESGYPGAGDPEGPDALRMQQLKMQLRMTINAVLDVRVHTRGMTEAEAMDLMTRRGHQEEGEAHGKWRRALLTAGQLSTYFVGWTGVSGLVADLRAARPGAGLREVHDELLAHGTPAPRHLRALLLARR</sequence>
<protein>
    <submittedName>
        <fullName evidence="1">Uncharacterized protein (DUF885 family)</fullName>
    </submittedName>
</protein>
<evidence type="ECO:0000313" key="1">
    <source>
        <dbReference type="EMBL" id="RKS68623.1"/>
    </source>
</evidence>
<dbReference type="OrthoDB" id="9760040at2"/>
<dbReference type="Proteomes" id="UP000281955">
    <property type="component" value="Unassembled WGS sequence"/>
</dbReference>
<evidence type="ECO:0000313" key="2">
    <source>
        <dbReference type="Proteomes" id="UP000281955"/>
    </source>
</evidence>